<evidence type="ECO:0000256" key="2">
    <source>
        <dbReference type="ARBA" id="ARBA00022555"/>
    </source>
</evidence>
<keyword evidence="4 12" id="KW-0819">tRNA processing</keyword>
<comment type="catalytic activity">
    <reaction evidence="10">
        <text>a cytidine in RNA + acetyl-CoA + ATP + H2O = an N(4)-acetylcytidine in RNA + ADP + phosphate + CoA + H(+)</text>
        <dbReference type="Rhea" id="RHEA:82211"/>
        <dbReference type="Rhea" id="RHEA-COMP:15704"/>
        <dbReference type="Rhea" id="RHEA-COMP:19834"/>
        <dbReference type="ChEBI" id="CHEBI:15377"/>
        <dbReference type="ChEBI" id="CHEBI:15378"/>
        <dbReference type="ChEBI" id="CHEBI:30616"/>
        <dbReference type="ChEBI" id="CHEBI:43474"/>
        <dbReference type="ChEBI" id="CHEBI:57287"/>
        <dbReference type="ChEBI" id="CHEBI:57288"/>
        <dbReference type="ChEBI" id="CHEBI:74900"/>
        <dbReference type="ChEBI" id="CHEBI:82748"/>
        <dbReference type="ChEBI" id="CHEBI:456216"/>
    </reaction>
</comment>
<reference evidence="17 18" key="1">
    <citation type="submission" date="2020-01" db="EMBL/GenBank/DDBJ databases">
        <title>Natronorubrum sp. JWXQ-INN 674 isolated from Inner Mongolia Autonomous Region of China.</title>
        <authorList>
            <person name="Xue Q."/>
        </authorList>
    </citation>
    <scope>NUCLEOTIDE SEQUENCE [LARGE SCALE GENOMIC DNA]</scope>
    <source>
        <strain evidence="17 18">JWXQ-INN-674</strain>
    </source>
</reference>
<feature type="domain" description="TcmA/NAT10 helicase" evidence="14">
    <location>
        <begin position="263"/>
        <end position="433"/>
    </location>
</feature>
<dbReference type="GO" id="GO:1904812">
    <property type="term" value="P:rRNA acetylation involved in maturation of SSU-rRNA"/>
    <property type="evidence" value="ECO:0007669"/>
    <property type="project" value="TreeGrafter"/>
</dbReference>
<dbReference type="GO" id="GO:0051392">
    <property type="term" value="F:tRNA cytidine N4-acetyltransferase activity"/>
    <property type="evidence" value="ECO:0007669"/>
    <property type="project" value="UniProtKB-UniRule"/>
</dbReference>
<dbReference type="Pfam" id="PF13718">
    <property type="entry name" value="GNAT_acetyltr_2"/>
    <property type="match status" value="1"/>
</dbReference>
<dbReference type="Gene3D" id="3.40.50.11040">
    <property type="match status" value="1"/>
</dbReference>
<evidence type="ECO:0000256" key="1">
    <source>
        <dbReference type="ARBA" id="ARBA00022490"/>
    </source>
</evidence>
<evidence type="ECO:0000259" key="15">
    <source>
        <dbReference type="Pfam" id="PF08351"/>
    </source>
</evidence>
<dbReference type="GO" id="GO:0051391">
    <property type="term" value="P:tRNA acetylation"/>
    <property type="evidence" value="ECO:0007669"/>
    <property type="project" value="UniProtKB-UniRule"/>
</dbReference>
<dbReference type="EMBL" id="WUYX01000030">
    <property type="protein sequence ID" value="MXV62504.1"/>
    <property type="molecule type" value="Genomic_DNA"/>
</dbReference>
<dbReference type="InterPro" id="IPR027417">
    <property type="entry name" value="P-loop_NTPase"/>
</dbReference>
<feature type="region of interest" description="Disordered" evidence="13">
    <location>
        <begin position="588"/>
        <end position="609"/>
    </location>
</feature>
<evidence type="ECO:0000256" key="10">
    <source>
        <dbReference type="ARBA" id="ARBA00049889"/>
    </source>
</evidence>
<comment type="catalytic activity">
    <reaction evidence="11">
        <text>a cytidine in mRNA + acetyl-CoA + ATP + H2O = an N(4)-acetylcytidine in mRNA + ADP + phosphate + CoA + H(+)</text>
        <dbReference type="Rhea" id="RHEA:58480"/>
        <dbReference type="Rhea" id="RHEA-COMP:15145"/>
        <dbReference type="Rhea" id="RHEA-COMP:15146"/>
        <dbReference type="ChEBI" id="CHEBI:15377"/>
        <dbReference type="ChEBI" id="CHEBI:15378"/>
        <dbReference type="ChEBI" id="CHEBI:30616"/>
        <dbReference type="ChEBI" id="CHEBI:43474"/>
        <dbReference type="ChEBI" id="CHEBI:57287"/>
        <dbReference type="ChEBI" id="CHEBI:57288"/>
        <dbReference type="ChEBI" id="CHEBI:74900"/>
        <dbReference type="ChEBI" id="CHEBI:82748"/>
        <dbReference type="ChEBI" id="CHEBI:456216"/>
    </reaction>
</comment>
<evidence type="ECO:0000256" key="5">
    <source>
        <dbReference type="ARBA" id="ARBA00022741"/>
    </source>
</evidence>
<dbReference type="InterPro" id="IPR013562">
    <property type="entry name" value="TmcA/NAT10_N"/>
</dbReference>
<evidence type="ECO:0000256" key="4">
    <source>
        <dbReference type="ARBA" id="ARBA00022694"/>
    </source>
</evidence>
<dbReference type="Gene3D" id="3.40.50.300">
    <property type="entry name" value="P-loop containing nucleotide triphosphate hydrolases"/>
    <property type="match status" value="1"/>
</dbReference>
<feature type="region of interest" description="Disordered" evidence="13">
    <location>
        <begin position="169"/>
        <end position="226"/>
    </location>
</feature>
<gene>
    <name evidence="12" type="primary">tmcA</name>
    <name evidence="17" type="ORF">GS429_10600</name>
</gene>
<keyword evidence="7 12" id="KW-0694">RNA-binding</keyword>
<accession>A0A6B0VLQ5</accession>
<evidence type="ECO:0000313" key="17">
    <source>
        <dbReference type="EMBL" id="MXV62504.1"/>
    </source>
</evidence>
<keyword evidence="8 12" id="KW-0012">Acyltransferase</keyword>
<evidence type="ECO:0000256" key="11">
    <source>
        <dbReference type="ARBA" id="ARBA00049914"/>
    </source>
</evidence>
<keyword evidence="1 12" id="KW-0963">Cytoplasm</keyword>
<comment type="similarity">
    <text evidence="12">Belongs to the TmcA family.</text>
</comment>
<dbReference type="Pfam" id="PF08351">
    <property type="entry name" value="TmcA_N"/>
    <property type="match status" value="1"/>
</dbReference>
<comment type="caution">
    <text evidence="17">The sequence shown here is derived from an EMBL/GenBank/DDBJ whole genome shotgun (WGS) entry which is preliminary data.</text>
</comment>
<dbReference type="SUPFAM" id="SSF52540">
    <property type="entry name" value="P-loop containing nucleoside triphosphate hydrolases"/>
    <property type="match status" value="1"/>
</dbReference>
<evidence type="ECO:0000256" key="3">
    <source>
        <dbReference type="ARBA" id="ARBA00022679"/>
    </source>
</evidence>
<comment type="subcellular location">
    <subcellularLocation>
        <location evidence="12">Cytoplasm</location>
    </subcellularLocation>
</comment>
<dbReference type="EC" id="2.3.1.193" evidence="12"/>
<organism evidence="17 18">
    <name type="scientific">Natronorubrum halalkaliphilum</name>
    <dbReference type="NCBI Taxonomy" id="2691917"/>
    <lineage>
        <taxon>Archaea</taxon>
        <taxon>Methanobacteriati</taxon>
        <taxon>Methanobacteriota</taxon>
        <taxon>Stenosarchaea group</taxon>
        <taxon>Halobacteria</taxon>
        <taxon>Halobacteriales</taxon>
        <taxon>Natrialbaceae</taxon>
        <taxon>Natronorubrum</taxon>
    </lineage>
</organism>
<dbReference type="Gene3D" id="3.40.630.30">
    <property type="match status" value="1"/>
</dbReference>
<dbReference type="GO" id="GO:0005524">
    <property type="term" value="F:ATP binding"/>
    <property type="evidence" value="ECO:0007669"/>
    <property type="project" value="UniProtKB-UniRule"/>
</dbReference>
<dbReference type="SUPFAM" id="SSF55729">
    <property type="entry name" value="Acyl-CoA N-acyltransferases (Nat)"/>
    <property type="match status" value="1"/>
</dbReference>
<dbReference type="GO" id="GO:0002101">
    <property type="term" value="P:tRNA wobble cytosine modification"/>
    <property type="evidence" value="ECO:0007669"/>
    <property type="project" value="UniProtKB-UniRule"/>
</dbReference>
<evidence type="ECO:0000256" key="7">
    <source>
        <dbReference type="ARBA" id="ARBA00022884"/>
    </source>
</evidence>
<dbReference type="Pfam" id="PF05127">
    <property type="entry name" value="NAT10_TcmA_helicase"/>
    <property type="match status" value="1"/>
</dbReference>
<comment type="caution">
    <text evidence="12">Lacks conserved residue(s) required for the propagation of feature annotation.</text>
</comment>
<dbReference type="HAMAP" id="MF_01886">
    <property type="entry name" value="tRNA_acetyltr_TmcA"/>
    <property type="match status" value="1"/>
</dbReference>
<name>A0A6B0VLQ5_9EURY</name>
<dbReference type="PANTHER" id="PTHR10925">
    <property type="entry name" value="N-ACETYLTRANSFERASE 10"/>
    <property type="match status" value="1"/>
</dbReference>
<comment type="catalytic activity">
    <reaction evidence="9">
        <text>a cytidine in tRNA + acetyl-CoA + ATP + H2O = an N(4)-acetylcytidine in tRNA + ADP + phosphate + CoA + H(+)</text>
        <dbReference type="Rhea" id="RHEA:53876"/>
        <dbReference type="Rhea" id="RHEA-COMP:13670"/>
        <dbReference type="Rhea" id="RHEA-COMP:13671"/>
        <dbReference type="ChEBI" id="CHEBI:15377"/>
        <dbReference type="ChEBI" id="CHEBI:15378"/>
        <dbReference type="ChEBI" id="CHEBI:30616"/>
        <dbReference type="ChEBI" id="CHEBI:43474"/>
        <dbReference type="ChEBI" id="CHEBI:57287"/>
        <dbReference type="ChEBI" id="CHEBI:57288"/>
        <dbReference type="ChEBI" id="CHEBI:74900"/>
        <dbReference type="ChEBI" id="CHEBI:82748"/>
        <dbReference type="ChEBI" id="CHEBI:456216"/>
    </reaction>
</comment>
<evidence type="ECO:0000256" key="8">
    <source>
        <dbReference type="ARBA" id="ARBA00023315"/>
    </source>
</evidence>
<dbReference type="AlphaFoldDB" id="A0A6B0VLQ5"/>
<evidence type="ECO:0000256" key="12">
    <source>
        <dbReference type="HAMAP-Rule" id="MF_01886"/>
    </source>
</evidence>
<dbReference type="InterPro" id="IPR024914">
    <property type="entry name" value="tRNA_acetyltr_TmcA"/>
</dbReference>
<keyword evidence="2 12" id="KW-0820">tRNA-binding</keyword>
<dbReference type="InterPro" id="IPR000182">
    <property type="entry name" value="GNAT_dom"/>
</dbReference>
<feature type="binding site" evidence="12">
    <location>
        <position position="244"/>
    </location>
    <ligand>
        <name>ATP</name>
        <dbReference type="ChEBI" id="CHEBI:30616"/>
    </ligand>
</feature>
<feature type="binding site" evidence="12">
    <location>
        <begin position="561"/>
        <end position="563"/>
    </location>
    <ligand>
        <name>acetyl-CoA</name>
        <dbReference type="ChEBI" id="CHEBI:57288"/>
    </ligand>
</feature>
<evidence type="ECO:0000259" key="16">
    <source>
        <dbReference type="Pfam" id="PF13718"/>
    </source>
</evidence>
<evidence type="ECO:0000256" key="13">
    <source>
        <dbReference type="SAM" id="MobiDB-lite"/>
    </source>
</evidence>
<dbReference type="GO" id="GO:0000049">
    <property type="term" value="F:tRNA binding"/>
    <property type="evidence" value="ECO:0007669"/>
    <property type="project" value="UniProtKB-UniRule"/>
</dbReference>
<evidence type="ECO:0000256" key="9">
    <source>
        <dbReference type="ARBA" id="ARBA00049883"/>
    </source>
</evidence>
<keyword evidence="3 12" id="KW-0808">Transferase</keyword>
<sequence>MDEEVVELAESLFEEATRANERRLLVLAGERESGYDVLESILDTLSVPITATTLVGPDDRLRCEQLPQANASDLLGTTRDVVTLDAHEGLRPNALGKVVGTVDGGGLLLLLTPPLEDWPAEHGEFDESLAVPPFSLSNVTGRFRRRLAETLRAHRGIAIVTLETGRIIDDGLTNPGPRLEDQRERKTGQRSEDEQATSPKLKPISDRRSSLETSTAGRWQAQSRLESRSRFPDEAYEACLTSDQADAVEALESLLEPSPRAVVLEADRGRGKSSAAGLAAGAFAADGMDVLITAPRSRNAAEIFHRAGELCEALADTDTAAGRRHLETGTGGRVRFLEPAVAADRPESADIVIVDEAAALPVSVLESLLEADRVAFATTVHGYEGAGRGFSVRFRDRLAESDHEVVDRTLLEPIRYAAGDPVEVWAFRALLLDARPPVDPLVDDATPDSVAYRRLEPDALLADEQLLREAFGLLVLAHYRTEPNDLARLFDAPNLEARALVHDGHVVSVALLAREGNLPPETRTMMYEGGRVRGNMLPDVLTSQLRDEAASEPAGLRVVRIATHHAVRSRGLGSHLLESVREEVTDGEVQCAYNGERSRDSDADQNRQSRESIDWLGTGFGATPALLEFWRENGYRTVHLSTTRNDASGEYSALMLAPTSDSGAALHDRHADWFANRFAALCSDSLSDLDPDIAREALRSADAAAAPALEITDHEWRVVAGAAYGPGLFDVDPGPFRQLVVRYFIDDPDEIDLTVREERLLVLRALQAHDWATVANRLEYHSTGQCKRAIGDAFCPLVDRYGPAVALEERERFADPEYTE</sequence>
<dbReference type="Proteomes" id="UP000434101">
    <property type="component" value="Unassembled WGS sequence"/>
</dbReference>
<feature type="compositionally biased region" description="Polar residues" evidence="13">
    <location>
        <begin position="211"/>
        <end position="224"/>
    </location>
</feature>
<keyword evidence="18" id="KW-1185">Reference proteome</keyword>
<dbReference type="InterPro" id="IPR016181">
    <property type="entry name" value="Acyl_CoA_acyltransferase"/>
</dbReference>
<feature type="domain" description="N-acetyltransferase" evidence="16">
    <location>
        <begin position="472"/>
        <end position="607"/>
    </location>
</feature>
<feature type="domain" description="TmcA/NAT10 N-terminal" evidence="15">
    <location>
        <begin position="1"/>
        <end position="160"/>
    </location>
</feature>
<dbReference type="InterPro" id="IPR032672">
    <property type="entry name" value="TmcA/NAT10/Kre33"/>
</dbReference>
<dbReference type="RefSeq" id="WP_160065329.1">
    <property type="nucleotide sequence ID" value="NZ_WUYX01000030.1"/>
</dbReference>
<dbReference type="GO" id="GO:0005737">
    <property type="term" value="C:cytoplasm"/>
    <property type="evidence" value="ECO:0007669"/>
    <property type="project" value="UniProtKB-SubCell"/>
</dbReference>
<dbReference type="OrthoDB" id="312894at2157"/>
<keyword evidence="6 12" id="KW-0067">ATP-binding</keyword>
<evidence type="ECO:0000259" key="14">
    <source>
        <dbReference type="Pfam" id="PF05127"/>
    </source>
</evidence>
<feature type="binding site" evidence="12">
    <location>
        <position position="415"/>
    </location>
    <ligand>
        <name>ATP</name>
        <dbReference type="ChEBI" id="CHEBI:30616"/>
    </ligand>
</feature>
<evidence type="ECO:0000313" key="18">
    <source>
        <dbReference type="Proteomes" id="UP000434101"/>
    </source>
</evidence>
<feature type="compositionally biased region" description="Basic and acidic residues" evidence="13">
    <location>
        <begin position="178"/>
        <end position="193"/>
    </location>
</feature>
<protein>
    <recommendedName>
        <fullName evidence="12">tRNA(Met) cytidine acetyltransferase TmcA</fullName>
        <ecNumber evidence="12">2.3.1.193</ecNumber>
    </recommendedName>
</protein>
<comment type="catalytic activity">
    <reaction evidence="12">
        <text>cytidine(34) in elongator tRNA(Met) + acetyl-CoA + ATP + H2O = N(4)-acetylcytidine(34) in elongator tRNA(Met) + ADP + phosphate + CoA + H(+)</text>
        <dbReference type="Rhea" id="RHEA:43788"/>
        <dbReference type="Rhea" id="RHEA-COMP:10693"/>
        <dbReference type="Rhea" id="RHEA-COMP:10694"/>
        <dbReference type="ChEBI" id="CHEBI:15377"/>
        <dbReference type="ChEBI" id="CHEBI:15378"/>
        <dbReference type="ChEBI" id="CHEBI:30616"/>
        <dbReference type="ChEBI" id="CHEBI:43474"/>
        <dbReference type="ChEBI" id="CHEBI:57287"/>
        <dbReference type="ChEBI" id="CHEBI:57288"/>
        <dbReference type="ChEBI" id="CHEBI:74900"/>
        <dbReference type="ChEBI" id="CHEBI:82748"/>
        <dbReference type="ChEBI" id="CHEBI:456216"/>
        <dbReference type="EC" id="2.3.1.193"/>
    </reaction>
</comment>
<evidence type="ECO:0000256" key="6">
    <source>
        <dbReference type="ARBA" id="ARBA00022840"/>
    </source>
</evidence>
<feature type="compositionally biased region" description="Basic and acidic residues" evidence="13">
    <location>
        <begin position="596"/>
        <end position="609"/>
    </location>
</feature>
<dbReference type="InterPro" id="IPR007807">
    <property type="entry name" value="TcmA/NAT10_helicase"/>
</dbReference>
<dbReference type="GO" id="GO:1990883">
    <property type="term" value="F:18S rRNA cytidine N-acetyltransferase activity"/>
    <property type="evidence" value="ECO:0007669"/>
    <property type="project" value="TreeGrafter"/>
</dbReference>
<comment type="function">
    <text evidence="12">Catalyzes the formation of N(4)-acetylcytidine (ac(4)C) at the wobble position of tRNA(Met), by using acetyl-CoA as an acetyl donor and ATP (or GTP).</text>
</comment>
<keyword evidence="5 12" id="KW-0547">Nucleotide-binding</keyword>
<proteinExistence type="inferred from homology"/>
<dbReference type="PANTHER" id="PTHR10925:SF5">
    <property type="entry name" value="RNA CYTIDINE ACETYLTRANSFERASE"/>
    <property type="match status" value="1"/>
</dbReference>